<reference evidence="2 3" key="1">
    <citation type="submission" date="2022-11" db="EMBL/GenBank/DDBJ databases">
        <title>Minimal conservation of predation-associated metabolite biosynthetic gene clusters underscores biosynthetic potential of Myxococcota including descriptions for ten novel species: Archangium lansinium sp. nov., Myxococcus landrumus sp. nov., Nannocystis bai.</title>
        <authorList>
            <person name="Ahearne A."/>
            <person name="Stevens C."/>
            <person name="Phillips K."/>
        </authorList>
    </citation>
    <scope>NUCLEOTIDE SEQUENCE [LARGE SCALE GENOMIC DNA]</scope>
    <source>
        <strain evidence="2 3">MIWBW</strain>
    </source>
</reference>
<evidence type="ECO:0000256" key="1">
    <source>
        <dbReference type="SAM" id="SignalP"/>
    </source>
</evidence>
<dbReference type="Proteomes" id="UP001207654">
    <property type="component" value="Unassembled WGS sequence"/>
</dbReference>
<keyword evidence="1" id="KW-0732">Signal</keyword>
<feature type="chain" id="PRO_5047215868" evidence="1">
    <location>
        <begin position="21"/>
        <end position="206"/>
    </location>
</feature>
<evidence type="ECO:0000313" key="2">
    <source>
        <dbReference type="EMBL" id="MCY1082192.1"/>
    </source>
</evidence>
<dbReference type="SUPFAM" id="SSF54001">
    <property type="entry name" value="Cysteine proteinases"/>
    <property type="match status" value="1"/>
</dbReference>
<dbReference type="Pfam" id="PF05708">
    <property type="entry name" value="Peptidase_C92"/>
    <property type="match status" value="1"/>
</dbReference>
<comment type="caution">
    <text evidence="2">The sequence shown here is derived from an EMBL/GenBank/DDBJ whole genome shotgun (WGS) entry which is preliminary data.</text>
</comment>
<proteinExistence type="predicted"/>
<accession>A0ABT4AMZ4</accession>
<evidence type="ECO:0000313" key="3">
    <source>
        <dbReference type="Proteomes" id="UP001207654"/>
    </source>
</evidence>
<name>A0ABT4AMZ4_9BACT</name>
<dbReference type="RefSeq" id="WP_267540768.1">
    <property type="nucleotide sequence ID" value="NZ_JAPNKA010000001.1"/>
</dbReference>
<dbReference type="Gene3D" id="3.90.1720.10">
    <property type="entry name" value="endopeptidase domain like (from Nostoc punctiforme)"/>
    <property type="match status" value="1"/>
</dbReference>
<sequence>MRWLKLSLLSLSLLAHTAAAEPQPLVGKLQTGDLVFHTSRSQQSAPIQAATNSPLSHVGLVEVTPAGVFVVEAVQPVKRTPFAKWKARGLNGRILVLRPEQLSEEQRVAAVQEAKRHLGKPYDLRFGWDDKAMYCSELARKAYSAAAGVDYGKMERLGTLNVKKLGPALQQRYGGNIPLNLELITPASLAADERLTVVHTDFPGVR</sequence>
<dbReference type="InterPro" id="IPR024453">
    <property type="entry name" value="Peptidase_C92"/>
</dbReference>
<feature type="signal peptide" evidence="1">
    <location>
        <begin position="1"/>
        <end position="20"/>
    </location>
</feature>
<gene>
    <name evidence="2" type="ORF">OV287_47890</name>
</gene>
<dbReference type="EMBL" id="JAPNKA010000001">
    <property type="protein sequence ID" value="MCY1082192.1"/>
    <property type="molecule type" value="Genomic_DNA"/>
</dbReference>
<protein>
    <submittedName>
        <fullName evidence="2">YiiX/YebB-like N1pC/P60 family cysteine hydrolase</fullName>
    </submittedName>
</protein>
<organism evidence="2 3">
    <name type="scientific">Archangium lansingense</name>
    <dbReference type="NCBI Taxonomy" id="2995310"/>
    <lineage>
        <taxon>Bacteria</taxon>
        <taxon>Pseudomonadati</taxon>
        <taxon>Myxococcota</taxon>
        <taxon>Myxococcia</taxon>
        <taxon>Myxococcales</taxon>
        <taxon>Cystobacterineae</taxon>
        <taxon>Archangiaceae</taxon>
        <taxon>Archangium</taxon>
    </lineage>
</organism>
<keyword evidence="3" id="KW-1185">Reference proteome</keyword>
<dbReference type="InterPro" id="IPR038765">
    <property type="entry name" value="Papain-like_cys_pep_sf"/>
</dbReference>